<keyword evidence="1" id="KW-0479">Metal-binding</keyword>
<proteinExistence type="predicted"/>
<dbReference type="InterPro" id="IPR001878">
    <property type="entry name" value="Znf_CCHC"/>
</dbReference>
<dbReference type="SMART" id="SM00343">
    <property type="entry name" value="ZnF_C2HC"/>
    <property type="match status" value="2"/>
</dbReference>
<dbReference type="GO" id="GO:0003676">
    <property type="term" value="F:nucleic acid binding"/>
    <property type="evidence" value="ECO:0007669"/>
    <property type="project" value="InterPro"/>
</dbReference>
<reference evidence="3" key="2">
    <citation type="submission" date="2025-09" db="UniProtKB">
        <authorList>
            <consortium name="Ensembl"/>
        </authorList>
    </citation>
    <scope>IDENTIFICATION</scope>
</reference>
<dbReference type="Gene3D" id="4.10.60.10">
    <property type="entry name" value="Zinc finger, CCHC-type"/>
    <property type="match status" value="1"/>
</dbReference>
<dbReference type="GO" id="GO:0008270">
    <property type="term" value="F:zinc ion binding"/>
    <property type="evidence" value="ECO:0007669"/>
    <property type="project" value="UniProtKB-KW"/>
</dbReference>
<feature type="domain" description="CCHC-type" evidence="2">
    <location>
        <begin position="88"/>
        <end position="102"/>
    </location>
</feature>
<dbReference type="GeneTree" id="ENSGT00950000185044"/>
<keyword evidence="1" id="KW-0863">Zinc-finger</keyword>
<dbReference type="Ensembl" id="ENSCABT00000000957.1">
    <property type="protein sequence ID" value="ENSCABP00000000891.1"/>
    <property type="gene ID" value="ENSCABG00000000755.1"/>
</dbReference>
<keyword evidence="4" id="KW-1185">Reference proteome</keyword>
<evidence type="ECO:0000259" key="2">
    <source>
        <dbReference type="PROSITE" id="PS50158"/>
    </source>
</evidence>
<dbReference type="AlphaFoldDB" id="A0A8C0FYL3"/>
<dbReference type="Proteomes" id="UP000694404">
    <property type="component" value="Unplaced"/>
</dbReference>
<reference evidence="3" key="1">
    <citation type="submission" date="2025-08" db="UniProtKB">
        <authorList>
            <consortium name="Ensembl"/>
        </authorList>
    </citation>
    <scope>IDENTIFICATION</scope>
</reference>
<dbReference type="InterPro" id="IPR036875">
    <property type="entry name" value="Znf_CCHC_sf"/>
</dbReference>
<organism evidence="3 4">
    <name type="scientific">Chelonoidis abingdonii</name>
    <name type="common">Abingdon island giant tortoise</name>
    <name type="synonym">Testudo abingdonii</name>
    <dbReference type="NCBI Taxonomy" id="106734"/>
    <lineage>
        <taxon>Eukaryota</taxon>
        <taxon>Metazoa</taxon>
        <taxon>Chordata</taxon>
        <taxon>Craniata</taxon>
        <taxon>Vertebrata</taxon>
        <taxon>Euteleostomi</taxon>
        <taxon>Archelosauria</taxon>
        <taxon>Testudinata</taxon>
        <taxon>Testudines</taxon>
        <taxon>Cryptodira</taxon>
        <taxon>Durocryptodira</taxon>
        <taxon>Testudinoidea</taxon>
        <taxon>Testudinidae</taxon>
        <taxon>Chelonoidis</taxon>
    </lineage>
</organism>
<name>A0A8C0FYL3_CHEAB</name>
<dbReference type="Pfam" id="PF00098">
    <property type="entry name" value="zf-CCHC"/>
    <property type="match status" value="2"/>
</dbReference>
<evidence type="ECO:0000313" key="4">
    <source>
        <dbReference type="Proteomes" id="UP000694404"/>
    </source>
</evidence>
<sequence>MSSSHILSGPWATSSGRSFGGMVETDGRAGTRRPAAEHRTCYACLRQGHIKKDCPYWVGSRLPQPEKGHWQVPRAVCRVRELRQLPVCWTCRQTGHFWRDCPGPGNMARFCGSSNSAAVSMFSCLQRLQLNIEAAAKLLKPWKYACRPKGT</sequence>
<evidence type="ECO:0000313" key="3">
    <source>
        <dbReference type="Ensembl" id="ENSCABP00000000891.1"/>
    </source>
</evidence>
<dbReference type="PROSITE" id="PS50158">
    <property type="entry name" value="ZF_CCHC"/>
    <property type="match status" value="2"/>
</dbReference>
<accession>A0A8C0FYL3</accession>
<feature type="domain" description="CCHC-type" evidence="2">
    <location>
        <begin position="41"/>
        <end position="55"/>
    </location>
</feature>
<dbReference type="SUPFAM" id="SSF57756">
    <property type="entry name" value="Retrovirus zinc finger-like domains"/>
    <property type="match status" value="2"/>
</dbReference>
<evidence type="ECO:0000256" key="1">
    <source>
        <dbReference type="PROSITE-ProRule" id="PRU00047"/>
    </source>
</evidence>
<protein>
    <recommendedName>
        <fullName evidence="2">CCHC-type domain-containing protein</fullName>
    </recommendedName>
</protein>
<keyword evidence="1" id="KW-0862">Zinc</keyword>